<dbReference type="InterPro" id="IPR007050">
    <property type="entry name" value="HTH_bacterioopsin"/>
</dbReference>
<feature type="domain" description="Bacterioopsin transcriptional activator GAF and HTH associated" evidence="4">
    <location>
        <begin position="20"/>
        <end position="151"/>
    </location>
</feature>
<proteinExistence type="predicted"/>
<evidence type="ECO:0000313" key="5">
    <source>
        <dbReference type="EMBL" id="MBV0922793.1"/>
    </source>
</evidence>
<accession>A0A8J7YA80</accession>
<dbReference type="InterPro" id="IPR031803">
    <property type="entry name" value="BAT_GAF/HTH-assoc"/>
</dbReference>
<dbReference type="PANTHER" id="PTHR34236">
    <property type="entry name" value="DIMETHYL SULFOXIDE REDUCTASE TRANSCRIPTIONAL ACTIVATOR"/>
    <property type="match status" value="1"/>
</dbReference>
<organism evidence="5 6">
    <name type="scientific">Haloarcula limicola</name>
    <dbReference type="NCBI Taxonomy" id="1429915"/>
    <lineage>
        <taxon>Archaea</taxon>
        <taxon>Methanobacteriati</taxon>
        <taxon>Methanobacteriota</taxon>
        <taxon>Stenosarchaea group</taxon>
        <taxon>Halobacteria</taxon>
        <taxon>Halobacteriales</taxon>
        <taxon>Haloarculaceae</taxon>
        <taxon>Haloarcula</taxon>
    </lineage>
</organism>
<reference evidence="5 6" key="1">
    <citation type="submission" date="2021-06" db="EMBL/GenBank/DDBJ databases">
        <title>New haloarchaea isolates fom saline soil.</title>
        <authorList>
            <person name="Duran-Viseras A."/>
            <person name="Sanchez-Porro C.S."/>
            <person name="Ventosa A."/>
        </authorList>
    </citation>
    <scope>NUCLEOTIDE SEQUENCE [LARGE SCALE GENOMIC DNA]</scope>
    <source>
        <strain evidence="5 6">JCM 183640</strain>
    </source>
</reference>
<protein>
    <submittedName>
        <fullName evidence="5">Helix-turn-helix domain-containing protein</fullName>
    </submittedName>
</protein>
<evidence type="ECO:0000256" key="2">
    <source>
        <dbReference type="ARBA" id="ARBA00023163"/>
    </source>
</evidence>
<dbReference type="Proteomes" id="UP000766550">
    <property type="component" value="Unassembled WGS sequence"/>
</dbReference>
<keyword evidence="2" id="KW-0804">Transcription</keyword>
<dbReference type="EMBL" id="JAHQXF010000001">
    <property type="protein sequence ID" value="MBV0922793.1"/>
    <property type="molecule type" value="Genomic_DNA"/>
</dbReference>
<sequence>MPTIVRATVPATEVALAETFAALPTLEVEAERVVKSGEKVVMPLLWIRNAGVEEFESACAEDPTIDDLELLADFGDELLYRMHWIEQVGLLLQMLTNGQATILNAFGTEEQWHLRMLYPSRDHLSQTKEFCVEHELEFTVDAIREMEGDPSGRYGLTTEQYETLVTAVRRGYFEVPRDINLEELADELGVSHQAVSECLRRGTEALIEDTLLVGFPEQETQPPSPLEGD</sequence>
<dbReference type="OrthoDB" id="202021at2157"/>
<keyword evidence="6" id="KW-1185">Reference proteome</keyword>
<dbReference type="AlphaFoldDB" id="A0A8J7YA80"/>
<evidence type="ECO:0000259" key="4">
    <source>
        <dbReference type="Pfam" id="PF15915"/>
    </source>
</evidence>
<dbReference type="Pfam" id="PF04967">
    <property type="entry name" value="HTH_10"/>
    <property type="match status" value="1"/>
</dbReference>
<name>A0A8J7YA80_9EURY</name>
<comment type="caution">
    <text evidence="5">The sequence shown here is derived from an EMBL/GenBank/DDBJ whole genome shotgun (WGS) entry which is preliminary data.</text>
</comment>
<dbReference type="RefSeq" id="WP_162315967.1">
    <property type="nucleotide sequence ID" value="NZ_JAHQXF010000001.1"/>
</dbReference>
<gene>
    <name evidence="5" type="ORF">KTS45_01135</name>
</gene>
<evidence type="ECO:0000256" key="1">
    <source>
        <dbReference type="ARBA" id="ARBA00023015"/>
    </source>
</evidence>
<keyword evidence="1" id="KW-0805">Transcription regulation</keyword>
<dbReference type="PANTHER" id="PTHR34236:SF1">
    <property type="entry name" value="DIMETHYL SULFOXIDE REDUCTASE TRANSCRIPTIONAL ACTIVATOR"/>
    <property type="match status" value="1"/>
</dbReference>
<evidence type="ECO:0000259" key="3">
    <source>
        <dbReference type="Pfam" id="PF04967"/>
    </source>
</evidence>
<feature type="domain" description="HTH bat-type" evidence="3">
    <location>
        <begin position="156"/>
        <end position="207"/>
    </location>
</feature>
<dbReference type="Pfam" id="PF15915">
    <property type="entry name" value="BAT"/>
    <property type="match status" value="1"/>
</dbReference>
<evidence type="ECO:0000313" key="6">
    <source>
        <dbReference type="Proteomes" id="UP000766550"/>
    </source>
</evidence>